<proteinExistence type="predicted"/>
<dbReference type="InterPro" id="IPR036397">
    <property type="entry name" value="RNaseH_sf"/>
</dbReference>
<evidence type="ECO:0008006" key="3">
    <source>
        <dbReference type="Google" id="ProtNLM"/>
    </source>
</evidence>
<protein>
    <recommendedName>
        <fullName evidence="3">Integrase zinc-binding domain-containing protein</fullName>
    </recommendedName>
</protein>
<keyword evidence="2" id="KW-1185">Reference proteome</keyword>
<evidence type="ECO:0000313" key="1">
    <source>
        <dbReference type="EMBL" id="KAK4389700.1"/>
    </source>
</evidence>
<dbReference type="EMBL" id="JACGWL010000013">
    <property type="protein sequence ID" value="KAK4389700.1"/>
    <property type="molecule type" value="Genomic_DNA"/>
</dbReference>
<gene>
    <name evidence="1" type="ORF">Sango_2307000</name>
</gene>
<dbReference type="PANTHER" id="PTHR48475:SF2">
    <property type="entry name" value="RIBONUCLEASE H"/>
    <property type="match status" value="1"/>
</dbReference>
<name>A0AAE1WAA8_9LAMI</name>
<feature type="non-terminal residue" evidence="1">
    <location>
        <position position="1"/>
    </location>
</feature>
<dbReference type="PANTHER" id="PTHR48475">
    <property type="entry name" value="RIBONUCLEASE H"/>
    <property type="match status" value="1"/>
</dbReference>
<reference evidence="1" key="1">
    <citation type="submission" date="2020-06" db="EMBL/GenBank/DDBJ databases">
        <authorList>
            <person name="Li T."/>
            <person name="Hu X."/>
            <person name="Zhang T."/>
            <person name="Song X."/>
            <person name="Zhang H."/>
            <person name="Dai N."/>
            <person name="Sheng W."/>
            <person name="Hou X."/>
            <person name="Wei L."/>
        </authorList>
    </citation>
    <scope>NUCLEOTIDE SEQUENCE</scope>
    <source>
        <strain evidence="1">K16</strain>
        <tissue evidence="1">Leaf</tissue>
    </source>
</reference>
<dbReference type="AlphaFoldDB" id="A0AAE1WAA8"/>
<dbReference type="Gene3D" id="1.10.340.70">
    <property type="match status" value="1"/>
</dbReference>
<reference evidence="1" key="2">
    <citation type="journal article" date="2024" name="Plant">
        <title>Genomic evolution and insights into agronomic trait innovations of Sesamum species.</title>
        <authorList>
            <person name="Miao H."/>
            <person name="Wang L."/>
            <person name="Qu L."/>
            <person name="Liu H."/>
            <person name="Sun Y."/>
            <person name="Le M."/>
            <person name="Wang Q."/>
            <person name="Wei S."/>
            <person name="Zheng Y."/>
            <person name="Lin W."/>
            <person name="Duan Y."/>
            <person name="Cao H."/>
            <person name="Xiong S."/>
            <person name="Wang X."/>
            <person name="Wei L."/>
            <person name="Li C."/>
            <person name="Ma Q."/>
            <person name="Ju M."/>
            <person name="Zhao R."/>
            <person name="Li G."/>
            <person name="Mu C."/>
            <person name="Tian Q."/>
            <person name="Mei H."/>
            <person name="Zhang T."/>
            <person name="Gao T."/>
            <person name="Zhang H."/>
        </authorList>
    </citation>
    <scope>NUCLEOTIDE SEQUENCE</scope>
    <source>
        <strain evidence="1">K16</strain>
    </source>
</reference>
<dbReference type="GO" id="GO:0003676">
    <property type="term" value="F:nucleic acid binding"/>
    <property type="evidence" value="ECO:0007669"/>
    <property type="project" value="InterPro"/>
</dbReference>
<dbReference type="Proteomes" id="UP001289374">
    <property type="component" value="Unassembled WGS sequence"/>
</dbReference>
<comment type="caution">
    <text evidence="1">The sequence shown here is derived from an EMBL/GenBank/DDBJ whole genome shotgun (WGS) entry which is preliminary data.</text>
</comment>
<organism evidence="1 2">
    <name type="scientific">Sesamum angolense</name>
    <dbReference type="NCBI Taxonomy" id="2727404"/>
    <lineage>
        <taxon>Eukaryota</taxon>
        <taxon>Viridiplantae</taxon>
        <taxon>Streptophyta</taxon>
        <taxon>Embryophyta</taxon>
        <taxon>Tracheophyta</taxon>
        <taxon>Spermatophyta</taxon>
        <taxon>Magnoliopsida</taxon>
        <taxon>eudicotyledons</taxon>
        <taxon>Gunneridae</taxon>
        <taxon>Pentapetalae</taxon>
        <taxon>asterids</taxon>
        <taxon>lamiids</taxon>
        <taxon>Lamiales</taxon>
        <taxon>Pedaliaceae</taxon>
        <taxon>Sesamum</taxon>
    </lineage>
</organism>
<accession>A0AAE1WAA8</accession>
<evidence type="ECO:0000313" key="2">
    <source>
        <dbReference type="Proteomes" id="UP001289374"/>
    </source>
</evidence>
<dbReference type="Gene3D" id="3.30.420.10">
    <property type="entry name" value="Ribonuclease H-like superfamily/Ribonuclease H"/>
    <property type="match status" value="1"/>
</dbReference>
<sequence length="279" mass="32263">ANRFIMIDGELYRRTTEGPLLKCLGPEKTKYVLREIHEGSCGNYSRGRSLAQNVTRQGYFWPTLVKDAQEFVKKSVEYFSKCVEAETLAKISEKEANRQTKVSTRILLQHLKTRLNGAKGLWVEELPGVLWAYRTTPRTTTGDTPFCLVYGLEAVIPAEIGEEKTRVAQCNPVENEKARNFDLVTIEQIRDIAYVKILHYKGLMMKSYNNRVKLRNFQVGDLVLKEVDVSKHVRKLDPSWEGSYKVIEVKKKGTYQLQDMEGKELPRLWNVHNIRKFYA</sequence>